<proteinExistence type="predicted"/>
<dbReference type="Proteomes" id="UP001164929">
    <property type="component" value="Chromosome 1"/>
</dbReference>
<comment type="caution">
    <text evidence="1">The sequence shown here is derived from an EMBL/GenBank/DDBJ whole genome shotgun (WGS) entry which is preliminary data.</text>
</comment>
<reference evidence="1 2" key="1">
    <citation type="journal article" date="2023" name="Mol. Ecol. Resour.">
        <title>Chromosome-level genome assembly of a triploid poplar Populus alba 'Berolinensis'.</title>
        <authorList>
            <person name="Chen S."/>
            <person name="Yu Y."/>
            <person name="Wang X."/>
            <person name="Wang S."/>
            <person name="Zhang T."/>
            <person name="Zhou Y."/>
            <person name="He R."/>
            <person name="Meng N."/>
            <person name="Wang Y."/>
            <person name="Liu W."/>
            <person name="Liu Z."/>
            <person name="Liu J."/>
            <person name="Guo Q."/>
            <person name="Huang H."/>
            <person name="Sederoff R.R."/>
            <person name="Wang G."/>
            <person name="Qu G."/>
            <person name="Chen S."/>
        </authorList>
    </citation>
    <scope>NUCLEOTIDE SEQUENCE [LARGE SCALE GENOMIC DNA]</scope>
    <source>
        <strain evidence="1">SC-2020</strain>
    </source>
</reference>
<organism evidence="1 2">
    <name type="scientific">Populus alba x Populus x berolinensis</name>
    <dbReference type="NCBI Taxonomy" id="444605"/>
    <lineage>
        <taxon>Eukaryota</taxon>
        <taxon>Viridiplantae</taxon>
        <taxon>Streptophyta</taxon>
        <taxon>Embryophyta</taxon>
        <taxon>Tracheophyta</taxon>
        <taxon>Spermatophyta</taxon>
        <taxon>Magnoliopsida</taxon>
        <taxon>eudicotyledons</taxon>
        <taxon>Gunneridae</taxon>
        <taxon>Pentapetalae</taxon>
        <taxon>rosids</taxon>
        <taxon>fabids</taxon>
        <taxon>Malpighiales</taxon>
        <taxon>Salicaceae</taxon>
        <taxon>Saliceae</taxon>
        <taxon>Populus</taxon>
    </lineage>
</organism>
<name>A0AAD6RYE9_9ROSI</name>
<dbReference type="EMBL" id="JAQIZT010000001">
    <property type="protein sequence ID" value="KAJ7015657.1"/>
    <property type="molecule type" value="Genomic_DNA"/>
</dbReference>
<keyword evidence="2" id="KW-1185">Reference proteome</keyword>
<dbReference type="AlphaFoldDB" id="A0AAD6RYE9"/>
<evidence type="ECO:0000313" key="1">
    <source>
        <dbReference type="EMBL" id="KAJ7015657.1"/>
    </source>
</evidence>
<evidence type="ECO:0000313" key="2">
    <source>
        <dbReference type="Proteomes" id="UP001164929"/>
    </source>
</evidence>
<accession>A0AAD6RYE9</accession>
<gene>
    <name evidence="1" type="ORF">NC653_004839</name>
</gene>
<protein>
    <submittedName>
        <fullName evidence="1">Uncharacterized protein</fullName>
    </submittedName>
</protein>
<sequence>MEYPQPWGCPYPHFLVFDLFDGMNIAGSSRLLTIANELSSRKTASLFFASTSHCYKRVALINPACLVVFTTVDVLKSIQLAMSGREDPYLQFALLPLGFVIIPSRTQQ</sequence>